<evidence type="ECO:0008006" key="10">
    <source>
        <dbReference type="Google" id="ProtNLM"/>
    </source>
</evidence>
<protein>
    <recommendedName>
        <fullName evidence="10">Cenp-O kinetochore centromere component-domain-containing protein</fullName>
    </recommendedName>
</protein>
<evidence type="ECO:0000256" key="6">
    <source>
        <dbReference type="ARBA" id="ARBA00023328"/>
    </source>
</evidence>
<evidence type="ECO:0000313" key="9">
    <source>
        <dbReference type="Proteomes" id="UP001209540"/>
    </source>
</evidence>
<evidence type="ECO:0000256" key="2">
    <source>
        <dbReference type="ARBA" id="ARBA00004584"/>
    </source>
</evidence>
<dbReference type="GO" id="GO:0031511">
    <property type="term" value="C:Mis6-Sim4 complex"/>
    <property type="evidence" value="ECO:0007669"/>
    <property type="project" value="TreeGrafter"/>
</dbReference>
<dbReference type="GO" id="GO:0005634">
    <property type="term" value="C:nucleus"/>
    <property type="evidence" value="ECO:0007669"/>
    <property type="project" value="UniProtKB-SubCell"/>
</dbReference>
<feature type="coiled-coil region" evidence="7">
    <location>
        <begin position="11"/>
        <end position="45"/>
    </location>
</feature>
<organism evidence="8 9">
    <name type="scientific">Phascolomyces articulosus</name>
    <dbReference type="NCBI Taxonomy" id="60185"/>
    <lineage>
        <taxon>Eukaryota</taxon>
        <taxon>Fungi</taxon>
        <taxon>Fungi incertae sedis</taxon>
        <taxon>Mucoromycota</taxon>
        <taxon>Mucoromycotina</taxon>
        <taxon>Mucoromycetes</taxon>
        <taxon>Mucorales</taxon>
        <taxon>Lichtheimiaceae</taxon>
        <taxon>Phascolomyces</taxon>
    </lineage>
</organism>
<name>A0AAD5PHM5_9FUNG</name>
<comment type="subcellular location">
    <subcellularLocation>
        <location evidence="2">Chromosome</location>
        <location evidence="2">Centromere</location>
    </subcellularLocation>
    <subcellularLocation>
        <location evidence="1">Nucleus</location>
    </subcellularLocation>
</comment>
<dbReference type="PANTHER" id="PTHR14582:SF1">
    <property type="entry name" value="CENTROMERE PROTEIN O"/>
    <property type="match status" value="1"/>
</dbReference>
<evidence type="ECO:0000313" key="8">
    <source>
        <dbReference type="EMBL" id="KAI9272990.1"/>
    </source>
</evidence>
<comment type="caution">
    <text evidence="8">The sequence shown here is derived from an EMBL/GenBank/DDBJ whole genome shotgun (WGS) entry which is preliminary data.</text>
</comment>
<keyword evidence="7" id="KW-0175">Coiled coil</keyword>
<evidence type="ECO:0000256" key="7">
    <source>
        <dbReference type="SAM" id="Coils"/>
    </source>
</evidence>
<reference evidence="8" key="1">
    <citation type="journal article" date="2022" name="IScience">
        <title>Evolution of zygomycete secretomes and the origins of terrestrial fungal ecologies.</title>
        <authorList>
            <person name="Chang Y."/>
            <person name="Wang Y."/>
            <person name="Mondo S."/>
            <person name="Ahrendt S."/>
            <person name="Andreopoulos W."/>
            <person name="Barry K."/>
            <person name="Beard J."/>
            <person name="Benny G.L."/>
            <person name="Blankenship S."/>
            <person name="Bonito G."/>
            <person name="Cuomo C."/>
            <person name="Desiro A."/>
            <person name="Gervers K.A."/>
            <person name="Hundley H."/>
            <person name="Kuo A."/>
            <person name="LaButti K."/>
            <person name="Lang B.F."/>
            <person name="Lipzen A."/>
            <person name="O'Donnell K."/>
            <person name="Pangilinan J."/>
            <person name="Reynolds N."/>
            <person name="Sandor L."/>
            <person name="Smith M.E."/>
            <person name="Tsang A."/>
            <person name="Grigoriev I.V."/>
            <person name="Stajich J.E."/>
            <person name="Spatafora J.W."/>
        </authorList>
    </citation>
    <scope>NUCLEOTIDE SEQUENCE</scope>
    <source>
        <strain evidence="8">RSA 2281</strain>
    </source>
</reference>
<comment type="similarity">
    <text evidence="3">Belongs to the CENP-O/MCM21 family.</text>
</comment>
<dbReference type="CDD" id="cd23835">
    <property type="entry name" value="DRWD-N_CENP-O"/>
    <property type="match status" value="1"/>
</dbReference>
<dbReference type="PANTHER" id="PTHR14582">
    <property type="entry name" value="INNER KINETOCHORE SUBUNIT MAL2"/>
    <property type="match status" value="1"/>
</dbReference>
<evidence type="ECO:0000256" key="5">
    <source>
        <dbReference type="ARBA" id="ARBA00023242"/>
    </source>
</evidence>
<evidence type="ECO:0000256" key="3">
    <source>
        <dbReference type="ARBA" id="ARBA00007321"/>
    </source>
</evidence>
<keyword evidence="5" id="KW-0539">Nucleus</keyword>
<evidence type="ECO:0000256" key="4">
    <source>
        <dbReference type="ARBA" id="ARBA00022454"/>
    </source>
</evidence>
<proteinExistence type="inferred from homology"/>
<keyword evidence="6" id="KW-0137">Centromere</keyword>
<reference evidence="8" key="2">
    <citation type="submission" date="2023-02" db="EMBL/GenBank/DDBJ databases">
        <authorList>
            <consortium name="DOE Joint Genome Institute"/>
            <person name="Mondo S.J."/>
            <person name="Chang Y."/>
            <person name="Wang Y."/>
            <person name="Ahrendt S."/>
            <person name="Andreopoulos W."/>
            <person name="Barry K."/>
            <person name="Beard J."/>
            <person name="Benny G.L."/>
            <person name="Blankenship S."/>
            <person name="Bonito G."/>
            <person name="Cuomo C."/>
            <person name="Desiro A."/>
            <person name="Gervers K.A."/>
            <person name="Hundley H."/>
            <person name="Kuo A."/>
            <person name="LaButti K."/>
            <person name="Lang B.F."/>
            <person name="Lipzen A."/>
            <person name="O'Donnell K."/>
            <person name="Pangilinan J."/>
            <person name="Reynolds N."/>
            <person name="Sandor L."/>
            <person name="Smith M.W."/>
            <person name="Tsang A."/>
            <person name="Grigoriev I.V."/>
            <person name="Stajich J.E."/>
            <person name="Spatafora J.W."/>
        </authorList>
    </citation>
    <scope>NUCLEOTIDE SEQUENCE</scope>
    <source>
        <strain evidence="8">RSA 2281</strain>
    </source>
</reference>
<accession>A0AAD5PHM5</accession>
<keyword evidence="9" id="KW-1185">Reference proteome</keyword>
<dbReference type="EMBL" id="JAIXMP010000005">
    <property type="protein sequence ID" value="KAI9272990.1"/>
    <property type="molecule type" value="Genomic_DNA"/>
</dbReference>
<keyword evidence="4" id="KW-0158">Chromosome</keyword>
<dbReference type="Pfam" id="PF09496">
    <property type="entry name" value="CENP-O"/>
    <property type="match status" value="1"/>
</dbReference>
<sequence>MESNLFLPTREDQLKAQVIELRKRLAHANEEKEKLKREIMEEDIAYIATAKFSEEIRDTTREKASQLKDKQQQILSQLVEAVEARCVQELIGYYRLAGRTTFTFQRYRGIRLETFYGGTYFEPYYLLLLPKRSGLPDTPNDFTNYTISKDTLPNFIPLRQIADKLFPWDMDSFLRVIHDFLLAYVGRREQYETMRKLCDERDTLTSVVAPNESKKIINLVESVGNERYAVVELIYKNLAIDFPTEVVITENPPSSRTYAKEKDIFLKNRLPEAYNLAFNV</sequence>
<evidence type="ECO:0000256" key="1">
    <source>
        <dbReference type="ARBA" id="ARBA00004123"/>
    </source>
</evidence>
<dbReference type="AlphaFoldDB" id="A0AAD5PHM5"/>
<dbReference type="InterPro" id="IPR018464">
    <property type="entry name" value="CENP-O"/>
</dbReference>
<gene>
    <name evidence="8" type="ORF">BDA99DRAFT_602191</name>
</gene>
<dbReference type="Proteomes" id="UP001209540">
    <property type="component" value="Unassembled WGS sequence"/>
</dbReference>